<keyword evidence="7" id="KW-1185">Reference proteome</keyword>
<keyword evidence="3" id="KW-0029">Amino-acid transport</keyword>
<keyword evidence="2 4" id="KW-0732">Signal</keyword>
<keyword evidence="3" id="KW-0813">Transport</keyword>
<accession>A0A418PYX3</accession>
<dbReference type="InterPro" id="IPR028081">
    <property type="entry name" value="Leu-bd"/>
</dbReference>
<dbReference type="PANTHER" id="PTHR30483">
    <property type="entry name" value="LEUCINE-SPECIFIC-BINDING PROTEIN"/>
    <property type="match status" value="1"/>
</dbReference>
<dbReference type="InterPro" id="IPR028082">
    <property type="entry name" value="Peripla_BP_I"/>
</dbReference>
<protein>
    <submittedName>
        <fullName evidence="6">Penicillin-binding protein activator</fullName>
    </submittedName>
</protein>
<evidence type="ECO:0000259" key="5">
    <source>
        <dbReference type="Pfam" id="PF13458"/>
    </source>
</evidence>
<feature type="domain" description="Leucine-binding protein" evidence="5">
    <location>
        <begin position="51"/>
        <end position="365"/>
    </location>
</feature>
<dbReference type="AlphaFoldDB" id="A0A418PYX3"/>
<evidence type="ECO:0000256" key="2">
    <source>
        <dbReference type="ARBA" id="ARBA00022729"/>
    </source>
</evidence>
<dbReference type="Gene3D" id="3.40.50.2300">
    <property type="match status" value="2"/>
</dbReference>
<dbReference type="GO" id="GO:0006865">
    <property type="term" value="P:amino acid transport"/>
    <property type="evidence" value="ECO:0007669"/>
    <property type="project" value="UniProtKB-KW"/>
</dbReference>
<reference evidence="6 7" key="1">
    <citation type="submission" date="2018-09" db="EMBL/GenBank/DDBJ databases">
        <title>Sphingomonas sp. DAC4.</title>
        <authorList>
            <person name="Seo T."/>
        </authorList>
    </citation>
    <scope>NUCLEOTIDE SEQUENCE [LARGE SCALE GENOMIC DNA]</scope>
    <source>
        <strain evidence="6 7">DAC4</strain>
    </source>
</reference>
<feature type="chain" id="PRO_5019186055" evidence="4">
    <location>
        <begin position="27"/>
        <end position="377"/>
    </location>
</feature>
<organism evidence="6 7">
    <name type="scientific">Sphingomonas edaphi</name>
    <dbReference type="NCBI Taxonomy" id="2315689"/>
    <lineage>
        <taxon>Bacteria</taxon>
        <taxon>Pseudomonadati</taxon>
        <taxon>Pseudomonadota</taxon>
        <taxon>Alphaproteobacteria</taxon>
        <taxon>Sphingomonadales</taxon>
        <taxon>Sphingomonadaceae</taxon>
        <taxon>Sphingomonas</taxon>
    </lineage>
</organism>
<comment type="caution">
    <text evidence="6">The sequence shown here is derived from an EMBL/GenBank/DDBJ whole genome shotgun (WGS) entry which is preliminary data.</text>
</comment>
<comment type="similarity">
    <text evidence="1">Belongs to the leucine-binding protein family.</text>
</comment>
<dbReference type="EMBL" id="QXTF01000003">
    <property type="protein sequence ID" value="RIX27262.1"/>
    <property type="molecule type" value="Genomic_DNA"/>
</dbReference>
<dbReference type="CDD" id="cd06339">
    <property type="entry name" value="PBP1_YraM_LppC_lipoprotein-like"/>
    <property type="match status" value="1"/>
</dbReference>
<feature type="signal peptide" evidence="4">
    <location>
        <begin position="1"/>
        <end position="26"/>
    </location>
</feature>
<evidence type="ECO:0000256" key="3">
    <source>
        <dbReference type="ARBA" id="ARBA00022970"/>
    </source>
</evidence>
<dbReference type="InterPro" id="IPR051010">
    <property type="entry name" value="BCAA_transport"/>
</dbReference>
<dbReference type="Proteomes" id="UP000285023">
    <property type="component" value="Unassembled WGS sequence"/>
</dbReference>
<dbReference type="SUPFAM" id="SSF53822">
    <property type="entry name" value="Periplasmic binding protein-like I"/>
    <property type="match status" value="1"/>
</dbReference>
<dbReference type="Pfam" id="PF13458">
    <property type="entry name" value="Peripla_BP_6"/>
    <property type="match status" value="1"/>
</dbReference>
<evidence type="ECO:0000313" key="6">
    <source>
        <dbReference type="EMBL" id="RIX27262.1"/>
    </source>
</evidence>
<name>A0A418PYX3_9SPHN</name>
<evidence type="ECO:0000256" key="4">
    <source>
        <dbReference type="SAM" id="SignalP"/>
    </source>
</evidence>
<dbReference type="PANTHER" id="PTHR30483:SF6">
    <property type="entry name" value="PERIPLASMIC BINDING PROTEIN OF ABC TRANSPORTER FOR NATURAL AMINO ACIDS"/>
    <property type="match status" value="1"/>
</dbReference>
<gene>
    <name evidence="6" type="ORF">D3M59_09385</name>
</gene>
<evidence type="ECO:0000313" key="7">
    <source>
        <dbReference type="Proteomes" id="UP000285023"/>
    </source>
</evidence>
<dbReference type="RefSeq" id="WP_119533415.1">
    <property type="nucleotide sequence ID" value="NZ_QXTF01000003.1"/>
</dbReference>
<sequence>MAFSFTPRQARRTVLLGICGAAFALASCQRGPGGPPVIEPELPVITGPRVVAIIVPTTGGDGPVGTSIVNAANLALADTGEKNLKINVYNSAGPGGAAGAAQRAIADGSGLILGPLLAEDVRAAAPVARQAGVPVISFSNDEGVAGNGVYIMGFTPDQSIGRVVSYARSKGATRFAALVPTGLYGQRSTQAFTKAVGRAGGRVTAIETYTRSRGAMSLAARRLNNRGSFDAVLIGDSGRMAAMAAPLIKVGPRRLGTELWATDKTLGRTPALRGAWYAAAPDFRFNQMVNRYRARYGKTPYRLGSLGYDAVLLAVRSSKSWRTGRPFPVGTLIDSDGFGGVDGNFRFGRDGVAERLLEVRQVNANGVTTIAPAATKF</sequence>
<evidence type="ECO:0000256" key="1">
    <source>
        <dbReference type="ARBA" id="ARBA00010062"/>
    </source>
</evidence>
<proteinExistence type="inferred from homology"/>
<dbReference type="OrthoDB" id="7210494at2"/>